<accession>A0ABD3U9N4</accession>
<dbReference type="AlphaFoldDB" id="A0ABD3U9N4"/>
<name>A0ABD3U9N4_9LAMI</name>
<dbReference type="Gene3D" id="3.10.350.10">
    <property type="entry name" value="LysM domain"/>
    <property type="match status" value="1"/>
</dbReference>
<dbReference type="PROSITE" id="PS51782">
    <property type="entry name" value="LYSM"/>
    <property type="match status" value="1"/>
</dbReference>
<keyword evidence="4" id="KW-1185">Reference proteome</keyword>
<protein>
    <recommendedName>
        <fullName evidence="2">LysM domain-containing protein</fullName>
    </recommendedName>
</protein>
<evidence type="ECO:0000256" key="1">
    <source>
        <dbReference type="SAM" id="MobiDB-lite"/>
    </source>
</evidence>
<evidence type="ECO:0000313" key="4">
    <source>
        <dbReference type="Proteomes" id="UP001634393"/>
    </source>
</evidence>
<dbReference type="SMART" id="SM00257">
    <property type="entry name" value="LysM"/>
    <property type="match status" value="1"/>
</dbReference>
<sequence length="272" mass="30739">MELKLTQSSLPTNVFNSSSILSKHFHFTCSGTLLSSPYSISFSGFFIKWKLQIQRIYWKGGQISKKILVHVVKEGETLTSISKLYRVPILEIADANKEIVDVNLVFQGQHLNVPYAVSLCTQLCLTKGGESNENRLPKPSLSLRFHSRQWNQIFTMPSSNHLKVAKTSGSFLVLVPLIAFCIRCIIQSRIASKLRHQAANKSGSKSMRWKTVLSDSKDPDDTLGAESEPHSDHFSEDQEHLHAYTKLEDDYQKFLSECGMSNWGYWRGGSPK</sequence>
<organism evidence="3 4">
    <name type="scientific">Penstemon smallii</name>
    <dbReference type="NCBI Taxonomy" id="265156"/>
    <lineage>
        <taxon>Eukaryota</taxon>
        <taxon>Viridiplantae</taxon>
        <taxon>Streptophyta</taxon>
        <taxon>Embryophyta</taxon>
        <taxon>Tracheophyta</taxon>
        <taxon>Spermatophyta</taxon>
        <taxon>Magnoliopsida</taxon>
        <taxon>eudicotyledons</taxon>
        <taxon>Gunneridae</taxon>
        <taxon>Pentapetalae</taxon>
        <taxon>asterids</taxon>
        <taxon>lamiids</taxon>
        <taxon>Lamiales</taxon>
        <taxon>Plantaginaceae</taxon>
        <taxon>Cheloneae</taxon>
        <taxon>Penstemon</taxon>
    </lineage>
</organism>
<feature type="region of interest" description="Disordered" evidence="1">
    <location>
        <begin position="209"/>
        <end position="238"/>
    </location>
</feature>
<reference evidence="3 4" key="1">
    <citation type="submission" date="2024-12" db="EMBL/GenBank/DDBJ databases">
        <title>The unique morphological basis and parallel evolutionary history of personate flowers in Penstemon.</title>
        <authorList>
            <person name="Depatie T.H."/>
            <person name="Wessinger C.A."/>
        </authorList>
    </citation>
    <scope>NUCLEOTIDE SEQUENCE [LARGE SCALE GENOMIC DNA]</scope>
    <source>
        <strain evidence="3">WTNN_2</strain>
        <tissue evidence="3">Leaf</tissue>
    </source>
</reference>
<dbReference type="EMBL" id="JBJXBP010000002">
    <property type="protein sequence ID" value="KAL3845685.1"/>
    <property type="molecule type" value="Genomic_DNA"/>
</dbReference>
<gene>
    <name evidence="3" type="ORF">ACJIZ3_003088</name>
</gene>
<feature type="compositionally biased region" description="Basic and acidic residues" evidence="1">
    <location>
        <begin position="227"/>
        <end position="238"/>
    </location>
</feature>
<dbReference type="Proteomes" id="UP001634393">
    <property type="component" value="Unassembled WGS sequence"/>
</dbReference>
<dbReference type="InterPro" id="IPR018392">
    <property type="entry name" value="LysM"/>
</dbReference>
<comment type="caution">
    <text evidence="3">The sequence shown here is derived from an EMBL/GenBank/DDBJ whole genome shotgun (WGS) entry which is preliminary data.</text>
</comment>
<evidence type="ECO:0000259" key="2">
    <source>
        <dbReference type="PROSITE" id="PS51782"/>
    </source>
</evidence>
<dbReference type="Pfam" id="PF01476">
    <property type="entry name" value="LysM"/>
    <property type="match status" value="1"/>
</dbReference>
<dbReference type="CDD" id="cd00118">
    <property type="entry name" value="LysM"/>
    <property type="match status" value="1"/>
</dbReference>
<evidence type="ECO:0000313" key="3">
    <source>
        <dbReference type="EMBL" id="KAL3845685.1"/>
    </source>
</evidence>
<dbReference type="SUPFAM" id="SSF54106">
    <property type="entry name" value="LysM domain"/>
    <property type="match status" value="1"/>
</dbReference>
<proteinExistence type="predicted"/>
<dbReference type="InterPro" id="IPR036779">
    <property type="entry name" value="LysM_dom_sf"/>
</dbReference>
<feature type="domain" description="LysM" evidence="2">
    <location>
        <begin position="68"/>
        <end position="113"/>
    </location>
</feature>